<organism evidence="2">
    <name type="scientific">Arundo donax</name>
    <name type="common">Giant reed</name>
    <name type="synonym">Donax arundinaceus</name>
    <dbReference type="NCBI Taxonomy" id="35708"/>
    <lineage>
        <taxon>Eukaryota</taxon>
        <taxon>Viridiplantae</taxon>
        <taxon>Streptophyta</taxon>
        <taxon>Embryophyta</taxon>
        <taxon>Tracheophyta</taxon>
        <taxon>Spermatophyta</taxon>
        <taxon>Magnoliopsida</taxon>
        <taxon>Liliopsida</taxon>
        <taxon>Poales</taxon>
        <taxon>Poaceae</taxon>
        <taxon>PACMAD clade</taxon>
        <taxon>Arundinoideae</taxon>
        <taxon>Arundineae</taxon>
        <taxon>Arundo</taxon>
    </lineage>
</organism>
<keyword evidence="1" id="KW-1133">Transmembrane helix</keyword>
<keyword evidence="1" id="KW-0472">Membrane</keyword>
<reference evidence="2" key="2">
    <citation type="journal article" date="2015" name="Data Brief">
        <title>Shoot transcriptome of the giant reed, Arundo donax.</title>
        <authorList>
            <person name="Barrero R.A."/>
            <person name="Guerrero F.D."/>
            <person name="Moolhuijzen P."/>
            <person name="Goolsby J.A."/>
            <person name="Tidwell J."/>
            <person name="Bellgard S.E."/>
            <person name="Bellgard M.I."/>
        </authorList>
    </citation>
    <scope>NUCLEOTIDE SEQUENCE</scope>
    <source>
        <tissue evidence="2">Shoot tissue taken approximately 20 cm above the soil surface</tissue>
    </source>
</reference>
<sequence>MLPSMKISLAEVVFPELPSPKMEAILIFCWSLVCTSLDIIWCFSWSLPTAVASSTICNDGISPAVLIVCRIERSPGILFAIALKSVLCFTTASSFFLIALILCAALHCNKIDFDFVRRYFGTICLW</sequence>
<name>A0A0A9AS39_ARUDO</name>
<dbReference type="AlphaFoldDB" id="A0A0A9AS39"/>
<accession>A0A0A9AS39</accession>
<reference evidence="2" key="1">
    <citation type="submission" date="2014-09" db="EMBL/GenBank/DDBJ databases">
        <authorList>
            <person name="Magalhaes I.L.F."/>
            <person name="Oliveira U."/>
            <person name="Santos F.R."/>
            <person name="Vidigal T.H.D.A."/>
            <person name="Brescovit A.D."/>
            <person name="Santos A.J."/>
        </authorList>
    </citation>
    <scope>NUCLEOTIDE SEQUENCE</scope>
    <source>
        <tissue evidence="2">Shoot tissue taken approximately 20 cm above the soil surface</tissue>
    </source>
</reference>
<evidence type="ECO:0000256" key="1">
    <source>
        <dbReference type="SAM" id="Phobius"/>
    </source>
</evidence>
<protein>
    <submittedName>
        <fullName evidence="2">Uncharacterized protein</fullName>
    </submittedName>
</protein>
<feature type="transmembrane region" description="Helical" evidence="1">
    <location>
        <begin position="77"/>
        <end position="108"/>
    </location>
</feature>
<evidence type="ECO:0000313" key="2">
    <source>
        <dbReference type="EMBL" id="JAD49912.1"/>
    </source>
</evidence>
<dbReference type="EMBL" id="GBRH01247983">
    <property type="protein sequence ID" value="JAD49912.1"/>
    <property type="molecule type" value="Transcribed_RNA"/>
</dbReference>
<keyword evidence="1" id="KW-0812">Transmembrane</keyword>
<proteinExistence type="predicted"/>